<dbReference type="EMBL" id="MASJ01000003">
    <property type="protein sequence ID" value="OCS87698.1"/>
    <property type="molecule type" value="Genomic_DNA"/>
</dbReference>
<proteinExistence type="predicted"/>
<dbReference type="AlphaFoldDB" id="A0A1C0YKK3"/>
<evidence type="ECO:0000313" key="3">
    <source>
        <dbReference type="Proteomes" id="UP000093199"/>
    </source>
</evidence>
<protein>
    <submittedName>
        <fullName evidence="2">Uncharacterized protein</fullName>
    </submittedName>
</protein>
<accession>A0A1C0YKK3</accession>
<keyword evidence="3" id="KW-1185">Reference proteome</keyword>
<reference evidence="2 3" key="1">
    <citation type="submission" date="2016-07" db="EMBL/GenBank/DDBJ databases">
        <title>Caryophanon tenue genome sequencing.</title>
        <authorList>
            <person name="Verma A."/>
            <person name="Pal Y."/>
            <person name="Krishnamurthi S."/>
        </authorList>
    </citation>
    <scope>NUCLEOTIDE SEQUENCE [LARGE SCALE GENOMIC DNA]</scope>
    <source>
        <strain evidence="2 3">DSM 14152</strain>
    </source>
</reference>
<sequence>MTLYGSIFYNCWVALAAFSVHFFIAIQDVYASPRILFGCFATAIIAFFVTFIVRYVIAYALYTPEPAIVEDEQTSKEATQVEAAPATSTIEFQDESSEDIAQVVRTMLHKDEPAK</sequence>
<feature type="transmembrane region" description="Helical" evidence="1">
    <location>
        <begin position="6"/>
        <end position="26"/>
    </location>
</feature>
<dbReference type="OrthoDB" id="2456374at2"/>
<keyword evidence="1" id="KW-0812">Transmembrane</keyword>
<evidence type="ECO:0000256" key="1">
    <source>
        <dbReference type="SAM" id="Phobius"/>
    </source>
</evidence>
<dbReference type="Proteomes" id="UP000093199">
    <property type="component" value="Unassembled WGS sequence"/>
</dbReference>
<dbReference type="STRING" id="33978.A6M13_10370"/>
<evidence type="ECO:0000313" key="2">
    <source>
        <dbReference type="EMBL" id="OCS87698.1"/>
    </source>
</evidence>
<name>A0A1C0YKK3_9BACL</name>
<comment type="caution">
    <text evidence="2">The sequence shown here is derived from an EMBL/GenBank/DDBJ whole genome shotgun (WGS) entry which is preliminary data.</text>
</comment>
<dbReference type="RefSeq" id="WP_066543421.1">
    <property type="nucleotide sequence ID" value="NZ_MASJ01000003.1"/>
</dbReference>
<feature type="transmembrane region" description="Helical" evidence="1">
    <location>
        <begin position="35"/>
        <end position="57"/>
    </location>
</feature>
<organism evidence="2 3">
    <name type="scientific">Caryophanon tenue</name>
    <dbReference type="NCBI Taxonomy" id="33978"/>
    <lineage>
        <taxon>Bacteria</taxon>
        <taxon>Bacillati</taxon>
        <taxon>Bacillota</taxon>
        <taxon>Bacilli</taxon>
        <taxon>Bacillales</taxon>
        <taxon>Caryophanaceae</taxon>
        <taxon>Caryophanon</taxon>
    </lineage>
</organism>
<keyword evidence="1" id="KW-1133">Transmembrane helix</keyword>
<keyword evidence="1" id="KW-0472">Membrane</keyword>
<gene>
    <name evidence="2" type="ORF">A6M13_10370</name>
</gene>